<dbReference type="AlphaFoldDB" id="A0A1Y2LRC0"/>
<evidence type="ECO:0000256" key="4">
    <source>
        <dbReference type="ARBA" id="ARBA00022927"/>
    </source>
</evidence>
<name>A0A1Y2LRC0_EPING</name>
<dbReference type="PANTHER" id="PTHR12363">
    <property type="entry name" value="TRANSPORTIN 3 AND IMPORTIN 13"/>
    <property type="match status" value="1"/>
</dbReference>
<dbReference type="FunCoup" id="A0A1Y2LRC0">
    <property type="interactions" value="212"/>
</dbReference>
<keyword evidence="5" id="KW-0539">Nucleus</keyword>
<dbReference type="PANTHER" id="PTHR12363:SF33">
    <property type="entry name" value="IMPORTIN-13"/>
    <property type="match status" value="1"/>
</dbReference>
<evidence type="ECO:0000313" key="6">
    <source>
        <dbReference type="EMBL" id="OSS45468.1"/>
    </source>
</evidence>
<comment type="subcellular location">
    <subcellularLocation>
        <location evidence="1">Nucleus</location>
    </subcellularLocation>
</comment>
<evidence type="ECO:0000256" key="2">
    <source>
        <dbReference type="ARBA" id="ARBA00007991"/>
    </source>
</evidence>
<dbReference type="Gene3D" id="1.25.10.10">
    <property type="entry name" value="Leucine-rich Repeat Variant"/>
    <property type="match status" value="1"/>
</dbReference>
<organism evidence="6 7">
    <name type="scientific">Epicoccum nigrum</name>
    <name type="common">Soil fungus</name>
    <name type="synonym">Epicoccum purpurascens</name>
    <dbReference type="NCBI Taxonomy" id="105696"/>
    <lineage>
        <taxon>Eukaryota</taxon>
        <taxon>Fungi</taxon>
        <taxon>Dikarya</taxon>
        <taxon>Ascomycota</taxon>
        <taxon>Pezizomycotina</taxon>
        <taxon>Dothideomycetes</taxon>
        <taxon>Pleosporomycetidae</taxon>
        <taxon>Pleosporales</taxon>
        <taxon>Pleosporineae</taxon>
        <taxon>Didymellaceae</taxon>
        <taxon>Epicoccum</taxon>
    </lineage>
</organism>
<evidence type="ECO:0000256" key="1">
    <source>
        <dbReference type="ARBA" id="ARBA00004123"/>
    </source>
</evidence>
<evidence type="ECO:0008006" key="8">
    <source>
        <dbReference type="Google" id="ProtNLM"/>
    </source>
</evidence>
<gene>
    <name evidence="6" type="ORF">B5807_10321</name>
</gene>
<evidence type="ECO:0000256" key="5">
    <source>
        <dbReference type="ARBA" id="ARBA00023242"/>
    </source>
</evidence>
<keyword evidence="4" id="KW-0653">Protein transport</keyword>
<keyword evidence="7" id="KW-1185">Reference proteome</keyword>
<evidence type="ECO:0000313" key="7">
    <source>
        <dbReference type="Proteomes" id="UP000193240"/>
    </source>
</evidence>
<dbReference type="InterPro" id="IPR051345">
    <property type="entry name" value="Importin_beta-like_NTR"/>
</dbReference>
<dbReference type="InterPro" id="IPR016024">
    <property type="entry name" value="ARM-type_fold"/>
</dbReference>
<dbReference type="STRING" id="105696.A0A1Y2LRC0"/>
<dbReference type="OMA" id="CLASIGK"/>
<dbReference type="GO" id="GO:0005634">
    <property type="term" value="C:nucleus"/>
    <property type="evidence" value="ECO:0007669"/>
    <property type="project" value="UniProtKB-SubCell"/>
</dbReference>
<dbReference type="InterPro" id="IPR011989">
    <property type="entry name" value="ARM-like"/>
</dbReference>
<dbReference type="GO" id="GO:0006606">
    <property type="term" value="P:protein import into nucleus"/>
    <property type="evidence" value="ECO:0007669"/>
    <property type="project" value="TreeGrafter"/>
</dbReference>
<proteinExistence type="inferred from homology"/>
<sequence>MATNGAQQEGFPLSFADIEGLVKMLYDPGHAKKIAQTEATLRVLQRSSQGWEIADALLKSDDEQVRFFGALTLTIKLNSDSNELSEEHSAQLLFTLIRHLVSQPSSSIATRKVSSTLAQYFTKTISVWSLCLRSLVVSFAAQSPVLDDALEGHPSTWDLLPQLSDDQILVLLDFAMNLADEAKKLSASPNRKVHHEMIANAETLEALLHASFGRGFKYLSVPINDPSYDESVQQGEKICVATSKCFIGWIFYAQSEFKHVPEKLHYLRSATELALTCLEYHVEDAMDLVAEVLENYPTFFETKHQEMLWAAIAGPWGLEILREQDAETVSLARIIVAYGQILLESKSLYREHDTAHNQQVMSFLHDLLKYSETVGVDDDVAPVVLDFWSGFVSAIAEESFEYTEAESLPPWMDAAKSNVFQAVSELAQKIIYPPSSETKSWDSDTKKTFKVFRVDVRDIIMEAYESLRDVMTDQFIGFTLRALGTCNWLELEAGMFCLISIADAFTERDDERLNRLFEQPLFSAMSGDADIPAMTRRSAVELVAALNQFFLRNPRFLPQVLPFLLKALAQPALAHTAAKSFASLCSECRKSLTGELDSFFQMYQQFLTYPTAEEFTKSKVLEGIAAIIQSLDTEEKQLVGVRQLFLYIAQDAMNAIKVTKEDNDPELGQVLALTTLKCLSSVGRALQALDEDVVDLEADSKAESSRFWSEGPGKEIQNQVINMISYLTQIFPANDEIIESACNVLRTGFKESIPGPFVLPPSAAVDIITKTTLQTPRLPFVLETACCWLSSHKHKRPSDFAVQAQRLLQHVLGIMQALQHPRNDPEIAVGCIELIQQFVNTDMRLLTQEHPDILQGMFGFSIESIKSPEVLPKRASAKLWKDIFESTGNSHGQHQGTSQDIVNHFGYAVTHALVTNICGEVDATSLEHVVAPLRALIRTDKNARAYLTTSLAEQPLLQRFQQDAGVQEVLRKFIESSMRNAKSSTGFKDNAKGFWQSCKQLQMQLQPQMMAQGHGRFA</sequence>
<comment type="similarity">
    <text evidence="2">Belongs to the importin beta family.</text>
</comment>
<dbReference type="GO" id="GO:0005737">
    <property type="term" value="C:cytoplasm"/>
    <property type="evidence" value="ECO:0007669"/>
    <property type="project" value="TreeGrafter"/>
</dbReference>
<dbReference type="SUPFAM" id="SSF48371">
    <property type="entry name" value="ARM repeat"/>
    <property type="match status" value="1"/>
</dbReference>
<keyword evidence="3" id="KW-0813">Transport</keyword>
<dbReference type="EMBL" id="KZ107854">
    <property type="protein sequence ID" value="OSS45468.1"/>
    <property type="molecule type" value="Genomic_DNA"/>
</dbReference>
<reference evidence="6 7" key="1">
    <citation type="journal article" date="2017" name="Genome Announc.">
        <title>Genome sequence of the saprophytic ascomycete Epicoccum nigrum ICMP 19927 strain isolated from New Zealand.</title>
        <authorList>
            <person name="Fokin M."/>
            <person name="Fleetwood D."/>
            <person name="Weir B.S."/>
            <person name="Villas-Boas S.G."/>
        </authorList>
    </citation>
    <scope>NUCLEOTIDE SEQUENCE [LARGE SCALE GENOMIC DNA]</scope>
    <source>
        <strain evidence="6 7">ICMP 19927</strain>
    </source>
</reference>
<accession>A0A1Y2LRC0</accession>
<protein>
    <recommendedName>
        <fullName evidence="8">Importin N-terminal domain-containing protein</fullName>
    </recommendedName>
</protein>
<dbReference type="InParanoid" id="A0A1Y2LRC0"/>
<dbReference type="Pfam" id="PF24140">
    <property type="entry name" value="TPR_TNPO3_IPO13_3rd"/>
    <property type="match status" value="1"/>
</dbReference>
<evidence type="ECO:0000256" key="3">
    <source>
        <dbReference type="ARBA" id="ARBA00022448"/>
    </source>
</evidence>
<dbReference type="InterPro" id="IPR057942">
    <property type="entry name" value="TPR_TNPO3_IPO13_3rd"/>
</dbReference>
<dbReference type="Proteomes" id="UP000193240">
    <property type="component" value="Unassembled WGS sequence"/>
</dbReference>